<dbReference type="EMBL" id="BAAALY010000012">
    <property type="protein sequence ID" value="GAA1549979.1"/>
    <property type="molecule type" value="Genomic_DNA"/>
</dbReference>
<dbReference type="RefSeq" id="WP_346036381.1">
    <property type="nucleotide sequence ID" value="NZ_BAAALY010000012.1"/>
</dbReference>
<dbReference type="InterPro" id="IPR011059">
    <property type="entry name" value="Metal-dep_hydrolase_composite"/>
</dbReference>
<evidence type="ECO:0000313" key="5">
    <source>
        <dbReference type="Proteomes" id="UP001501791"/>
    </source>
</evidence>
<dbReference type="SUPFAM" id="SSF51556">
    <property type="entry name" value="Metallo-dependent hydrolases"/>
    <property type="match status" value="1"/>
</dbReference>
<evidence type="ECO:0000256" key="2">
    <source>
        <dbReference type="SAM" id="Phobius"/>
    </source>
</evidence>
<evidence type="ECO:0000259" key="3">
    <source>
        <dbReference type="Pfam" id="PF01979"/>
    </source>
</evidence>
<dbReference type="Proteomes" id="UP001501791">
    <property type="component" value="Unassembled WGS sequence"/>
</dbReference>
<feature type="compositionally biased region" description="Polar residues" evidence="1">
    <location>
        <begin position="12"/>
        <end position="21"/>
    </location>
</feature>
<feature type="domain" description="Amidohydrolase-related" evidence="3">
    <location>
        <begin position="112"/>
        <end position="438"/>
    </location>
</feature>
<gene>
    <name evidence="4" type="ORF">GCM10009691_25700</name>
</gene>
<dbReference type="Gene3D" id="3.40.50.10910">
    <property type="entry name" value="Amidohydrolase"/>
    <property type="match status" value="1"/>
</dbReference>
<dbReference type="InterPro" id="IPR006680">
    <property type="entry name" value="Amidohydro-rel"/>
</dbReference>
<proteinExistence type="predicted"/>
<keyword evidence="2" id="KW-1133">Transmembrane helix</keyword>
<keyword evidence="2" id="KW-0472">Membrane</keyword>
<keyword evidence="2" id="KW-0812">Transmembrane</keyword>
<dbReference type="PANTHER" id="PTHR43135">
    <property type="entry name" value="ALPHA-D-RIBOSE 1-METHYLPHOSPHONATE 5-TRIPHOSPHATE DIPHOSPHATASE"/>
    <property type="match status" value="1"/>
</dbReference>
<protein>
    <submittedName>
        <fullName evidence="4">Amidohydrolase family protein</fullName>
    </submittedName>
</protein>
<name>A0ABN2BZB7_9MICO</name>
<feature type="transmembrane region" description="Helical" evidence="2">
    <location>
        <begin position="29"/>
        <end position="51"/>
    </location>
</feature>
<dbReference type="Gene3D" id="2.30.40.10">
    <property type="entry name" value="Urease, subunit C, domain 1"/>
    <property type="match status" value="1"/>
</dbReference>
<dbReference type="InterPro" id="IPR051781">
    <property type="entry name" value="Metallo-dep_Hydrolase"/>
</dbReference>
<dbReference type="Gene3D" id="1.20.58.520">
    <property type="entry name" value="Amidohydrolase"/>
    <property type="match status" value="1"/>
</dbReference>
<evidence type="ECO:0000256" key="1">
    <source>
        <dbReference type="SAM" id="MobiDB-lite"/>
    </source>
</evidence>
<feature type="region of interest" description="Disordered" evidence="1">
    <location>
        <begin position="1"/>
        <end position="25"/>
    </location>
</feature>
<dbReference type="Pfam" id="PF01979">
    <property type="entry name" value="Amidohydro_1"/>
    <property type="match status" value="1"/>
</dbReference>
<sequence>METTPPVMPNGETPNESSSPIKGQRSRRWILGTTVVAGVGAVGIATGSAFLGSDGGGPATSATGRSPRSLIRGAQVFDGERTTARADILIEGGKIVDSRGTVDLEIDGSGRTLLPGLIDAHTHVFAGSLAEALAFGVTTELDMFCPPSILPEQRRLAAERDDVADLRSAGTLATPPGGHPSQLLASLADTGQPELSEAAQPFDMIAGPGQASAFVDARLAEGADYFKIVIDDGASQGLSLPALTPDTVHALVQAAHSAELKVVAHALTAREVTIALDAGVDGLAHVWADVPESAESQQLAQRVRDQGVFVVSTLAYFEALEQQAQTADGARHGTFGNAMQAATSLHRAGVPMLAGTDATPFAPAHGSGLHRELALLTKVGLSNSEVLAAATSAPARHFGLGDRGRIAPGLRADLVLVDGDPTRDINATNSIVTVWKRGIRLRR</sequence>
<dbReference type="InterPro" id="IPR032466">
    <property type="entry name" value="Metal_Hydrolase"/>
</dbReference>
<dbReference type="Gene3D" id="3.30.110.90">
    <property type="entry name" value="Amidohydrolase"/>
    <property type="match status" value="1"/>
</dbReference>
<organism evidence="4 5">
    <name type="scientific">Brevibacterium picturae</name>
    <dbReference type="NCBI Taxonomy" id="260553"/>
    <lineage>
        <taxon>Bacteria</taxon>
        <taxon>Bacillati</taxon>
        <taxon>Actinomycetota</taxon>
        <taxon>Actinomycetes</taxon>
        <taxon>Micrococcales</taxon>
        <taxon>Brevibacteriaceae</taxon>
        <taxon>Brevibacterium</taxon>
    </lineage>
</organism>
<accession>A0ABN2BZB7</accession>
<reference evidence="4 5" key="1">
    <citation type="journal article" date="2019" name="Int. J. Syst. Evol. Microbiol.">
        <title>The Global Catalogue of Microorganisms (GCM) 10K type strain sequencing project: providing services to taxonomists for standard genome sequencing and annotation.</title>
        <authorList>
            <consortium name="The Broad Institute Genomics Platform"/>
            <consortium name="The Broad Institute Genome Sequencing Center for Infectious Disease"/>
            <person name="Wu L."/>
            <person name="Ma J."/>
        </authorList>
    </citation>
    <scope>NUCLEOTIDE SEQUENCE [LARGE SCALE GENOMIC DNA]</scope>
    <source>
        <strain evidence="4 5">JCM 13319</strain>
    </source>
</reference>
<keyword evidence="5" id="KW-1185">Reference proteome</keyword>
<evidence type="ECO:0000313" key="4">
    <source>
        <dbReference type="EMBL" id="GAA1549979.1"/>
    </source>
</evidence>
<dbReference type="SUPFAM" id="SSF51338">
    <property type="entry name" value="Composite domain of metallo-dependent hydrolases"/>
    <property type="match status" value="1"/>
</dbReference>
<dbReference type="PANTHER" id="PTHR43135:SF3">
    <property type="entry name" value="ALPHA-D-RIBOSE 1-METHYLPHOSPHONATE 5-TRIPHOSPHATE DIPHOSPHATASE"/>
    <property type="match status" value="1"/>
</dbReference>
<comment type="caution">
    <text evidence="4">The sequence shown here is derived from an EMBL/GenBank/DDBJ whole genome shotgun (WGS) entry which is preliminary data.</text>
</comment>